<accession>A0A853C8W1</accession>
<feature type="transmembrane region" description="Helical" evidence="1">
    <location>
        <begin position="23"/>
        <end position="45"/>
    </location>
</feature>
<dbReference type="RefSeq" id="WP_179669905.1">
    <property type="nucleotide sequence ID" value="NZ_JACCFP010000001.1"/>
</dbReference>
<keyword evidence="1" id="KW-1133">Transmembrane helix</keyword>
<evidence type="ECO:0000313" key="2">
    <source>
        <dbReference type="EMBL" id="NYJ03629.1"/>
    </source>
</evidence>
<organism evidence="2 3">
    <name type="scientific">Nocardioides thalensis</name>
    <dbReference type="NCBI Taxonomy" id="1914755"/>
    <lineage>
        <taxon>Bacteria</taxon>
        <taxon>Bacillati</taxon>
        <taxon>Actinomycetota</taxon>
        <taxon>Actinomycetes</taxon>
        <taxon>Propionibacteriales</taxon>
        <taxon>Nocardioidaceae</taxon>
        <taxon>Nocardioides</taxon>
    </lineage>
</organism>
<feature type="transmembrane region" description="Helical" evidence="1">
    <location>
        <begin position="294"/>
        <end position="315"/>
    </location>
</feature>
<dbReference type="Proteomes" id="UP000530424">
    <property type="component" value="Unassembled WGS sequence"/>
</dbReference>
<sequence>MSVRADHAIPYGMPSTQGKPSRIRIVAGYGLVVAVAPYLVLKALWVAGVMVGVPESSPAHSGWEVQNIVTGLMDLVAVAVAMALTHPWGMRVPAWLVIVPAWIGTGFLVPAVLLVVTGFTSSLTTTGELISLREGLVEDWAYVLVGSSFAIQGVLVTTSFALYSRVRWEAALAGTCRRGPTFGVQRVLGVTAAVLAAGVGVVRIGQGIFAPDGWYDVPWTFLTRFGELVEGGLALLAAAGILGLIGLFRGWPLGRAVSATWIGSGSLFAYGFGRTISLAAGADLSDQMTSVYRMLNLTGMVAGLVIALSAAFVMAERAATPAREPATP</sequence>
<keyword evidence="1" id="KW-0472">Membrane</keyword>
<feature type="transmembrane region" description="Helical" evidence="1">
    <location>
        <begin position="187"/>
        <end position="209"/>
    </location>
</feature>
<evidence type="ECO:0000256" key="1">
    <source>
        <dbReference type="SAM" id="Phobius"/>
    </source>
</evidence>
<comment type="caution">
    <text evidence="2">The sequence shown here is derived from an EMBL/GenBank/DDBJ whole genome shotgun (WGS) entry which is preliminary data.</text>
</comment>
<evidence type="ECO:0000313" key="3">
    <source>
        <dbReference type="Proteomes" id="UP000530424"/>
    </source>
</evidence>
<feature type="transmembrane region" description="Helical" evidence="1">
    <location>
        <begin position="260"/>
        <end position="282"/>
    </location>
</feature>
<dbReference type="EMBL" id="JACCFP010000001">
    <property type="protein sequence ID" value="NYJ03629.1"/>
    <property type="molecule type" value="Genomic_DNA"/>
</dbReference>
<dbReference type="AlphaFoldDB" id="A0A853C8W1"/>
<feature type="transmembrane region" description="Helical" evidence="1">
    <location>
        <begin position="140"/>
        <end position="163"/>
    </location>
</feature>
<name>A0A853C8W1_9ACTN</name>
<feature type="transmembrane region" description="Helical" evidence="1">
    <location>
        <begin position="65"/>
        <end position="84"/>
    </location>
</feature>
<proteinExistence type="predicted"/>
<feature type="transmembrane region" description="Helical" evidence="1">
    <location>
        <begin position="96"/>
        <end position="120"/>
    </location>
</feature>
<keyword evidence="1" id="KW-0812">Transmembrane</keyword>
<feature type="transmembrane region" description="Helical" evidence="1">
    <location>
        <begin position="229"/>
        <end position="248"/>
    </location>
</feature>
<keyword evidence="3" id="KW-1185">Reference proteome</keyword>
<protein>
    <submittedName>
        <fullName evidence="2">Uncharacterized protein</fullName>
    </submittedName>
</protein>
<gene>
    <name evidence="2" type="ORF">HNR19_004327</name>
</gene>
<reference evidence="2 3" key="1">
    <citation type="submission" date="2020-07" db="EMBL/GenBank/DDBJ databases">
        <title>Sequencing the genomes of 1000 actinobacteria strains.</title>
        <authorList>
            <person name="Klenk H.-P."/>
        </authorList>
    </citation>
    <scope>NUCLEOTIDE SEQUENCE [LARGE SCALE GENOMIC DNA]</scope>
    <source>
        <strain evidence="2 3">DSM 103833</strain>
    </source>
</reference>